<organism evidence="1 2">
    <name type="scientific">Enterococcus ureilyticus</name>
    <dbReference type="NCBI Taxonomy" id="1131292"/>
    <lineage>
        <taxon>Bacteria</taxon>
        <taxon>Bacillati</taxon>
        <taxon>Bacillota</taxon>
        <taxon>Bacilli</taxon>
        <taxon>Lactobacillales</taxon>
        <taxon>Enterococcaceae</taxon>
        <taxon>Enterococcus</taxon>
    </lineage>
</organism>
<comment type="caution">
    <text evidence="1">The sequence shown here is derived from an EMBL/GenBank/DDBJ whole genome shotgun (WGS) entry which is preliminary data.</text>
</comment>
<reference evidence="2" key="1">
    <citation type="submission" date="2016-09" db="EMBL/GenBank/DDBJ databases">
        <authorList>
            <person name="Gulvik C.A."/>
        </authorList>
    </citation>
    <scope>NUCLEOTIDE SEQUENCE [LARGE SCALE GENOMIC DNA]</scope>
    <source>
        <strain evidence="2">LMG 26676</strain>
    </source>
</reference>
<dbReference type="EMBL" id="MIKC01000034">
    <property type="protein sequence ID" value="OEG22092.1"/>
    <property type="molecule type" value="Genomic_DNA"/>
</dbReference>
<dbReference type="RefSeq" id="WP_069640650.1">
    <property type="nucleotide sequence ID" value="NZ_JAFBEZ010000021.1"/>
</dbReference>
<proteinExistence type="predicted"/>
<dbReference type="Proteomes" id="UP000094469">
    <property type="component" value="Unassembled WGS sequence"/>
</dbReference>
<gene>
    <name evidence="1" type="ORF">BCR24_05155</name>
</gene>
<sequence length="115" mass="13465">MENLKRVIQLLSGRFDNSEQFHSLSEEEQEKFPVAIHNNMLLNDLIVNRPKDFDGVLKSIIVPKELMNAKFDTLKDIDFSDLSESDKFVPLHYKEHEGTFIGESHNIFTKKQRLF</sequence>
<name>A0A1E5HAW4_9ENTE</name>
<accession>A0A1E5HAW4</accession>
<protein>
    <submittedName>
        <fullName evidence="1">Uncharacterized protein</fullName>
    </submittedName>
</protein>
<dbReference type="OrthoDB" id="3196946at2"/>
<evidence type="ECO:0000313" key="2">
    <source>
        <dbReference type="Proteomes" id="UP000094469"/>
    </source>
</evidence>
<dbReference type="AlphaFoldDB" id="A0A1E5HAW4"/>
<evidence type="ECO:0000313" key="1">
    <source>
        <dbReference type="EMBL" id="OEG22092.1"/>
    </source>
</evidence>
<keyword evidence="2" id="KW-1185">Reference proteome</keyword>